<evidence type="ECO:0000256" key="3">
    <source>
        <dbReference type="ARBA" id="ARBA00023157"/>
    </source>
</evidence>
<dbReference type="InterPro" id="IPR000436">
    <property type="entry name" value="Sushi_SCR_CCP_dom"/>
</dbReference>
<keyword evidence="3 4" id="KW-1015">Disulfide bond</keyword>
<proteinExistence type="predicted"/>
<reference evidence="8" key="1">
    <citation type="submission" date="2022-03" db="EMBL/GenBank/DDBJ databases">
        <authorList>
            <person name="Martin C."/>
        </authorList>
    </citation>
    <scope>NUCLEOTIDE SEQUENCE</scope>
</reference>
<gene>
    <name evidence="8" type="ORF">OFUS_LOCUS24747</name>
</gene>
<dbReference type="PANTHER" id="PTHR45656">
    <property type="entry name" value="PROTEIN CBR-CLEC-78"/>
    <property type="match status" value="1"/>
</dbReference>
<evidence type="ECO:0000313" key="8">
    <source>
        <dbReference type="EMBL" id="CAH1800911.1"/>
    </source>
</evidence>
<dbReference type="Proteomes" id="UP000749559">
    <property type="component" value="Unassembled WGS sequence"/>
</dbReference>
<evidence type="ECO:0000256" key="5">
    <source>
        <dbReference type="SAM" id="SignalP"/>
    </source>
</evidence>
<dbReference type="PROSITE" id="PS50923">
    <property type="entry name" value="SUSHI"/>
    <property type="match status" value="6"/>
</dbReference>
<dbReference type="InterPro" id="IPR003598">
    <property type="entry name" value="Ig_sub2"/>
</dbReference>
<dbReference type="InterPro" id="IPR036179">
    <property type="entry name" value="Ig-like_dom_sf"/>
</dbReference>
<dbReference type="OrthoDB" id="6128994at2759"/>
<comment type="caution">
    <text evidence="8">The sequence shown here is derived from an EMBL/GenBank/DDBJ whole genome shotgun (WGS) entry which is preliminary data.</text>
</comment>
<feature type="signal peptide" evidence="5">
    <location>
        <begin position="1"/>
        <end position="24"/>
    </location>
</feature>
<dbReference type="SMART" id="SM00408">
    <property type="entry name" value="IGc2"/>
    <property type="match status" value="1"/>
</dbReference>
<sequence>MDFTSTRCVILVFTIMFGFDIATSQLCSRLSTTLQNGSVNPKCSKKGCSQMTVKCSSCHRLVGPKKIKCIKGRWAPLKSTCIRIFCERPKLGANTIVSSNSTKCGTVLEVKCAAGYGSSQTSKMLCKPSKKWKGQPLTCSRIDDTCSDLTIPENALLVAGRLGKNKAGETVTFQCNNHYKSFGKRTLTCLDGGKWSGLPIMCKLGGRCPDISIGENNGLEVIEGKTSNNIYGDRIRFRCRLGLILTGRPEIKCRWDGFWTLETPICIKQNITHCPALSSPEHGFVAEGKTTNNKLGDSVTFACDQGYTLDGTPTLTCFKRYSLALPGNFTDGLVWDIAMPVCRTSDTGDCPDLVLPKYGQLIGASRLTGNEVGDRIIGGCRKPYIKQGERVLECLRNGIWNKPIFSCHASNATCPDVILEKESNLVVLRGKLVGNVFYDRIIFGCKPGYKIIDSYYYMVCDNTGGWSQQIPICTDCTKPCPPGKILDERCTTCICPFINIFVYNTKMVPIDGVTVSRAGTPVDEELGQTKNGLINIKACPSDKLVFKKTKYVDVNIIVESDRAEPNNVIIESMEYPEIVEHPQDIYAVIGDSIHFKCRAIGKPRPETYQWYKNGKILPDSKHTSQNLLIENVKIEDKGTFHCKASSKYGSTASDPADLDVK</sequence>
<keyword evidence="9" id="KW-1185">Reference proteome</keyword>
<dbReference type="InterPro" id="IPR035976">
    <property type="entry name" value="Sushi/SCR/CCP_sf"/>
</dbReference>
<feature type="domain" description="Sushi" evidence="7">
    <location>
        <begin position="272"/>
        <end position="344"/>
    </location>
</feature>
<dbReference type="SMART" id="SM00032">
    <property type="entry name" value="CCP"/>
    <property type="match status" value="7"/>
</dbReference>
<feature type="disulfide bond" evidence="4">
    <location>
        <begin position="112"/>
        <end position="139"/>
    </location>
</feature>
<dbReference type="PROSITE" id="PS50835">
    <property type="entry name" value="IG_LIKE"/>
    <property type="match status" value="1"/>
</dbReference>
<organism evidence="8 9">
    <name type="scientific">Owenia fusiformis</name>
    <name type="common">Polychaete worm</name>
    <dbReference type="NCBI Taxonomy" id="6347"/>
    <lineage>
        <taxon>Eukaryota</taxon>
        <taxon>Metazoa</taxon>
        <taxon>Spiralia</taxon>
        <taxon>Lophotrochozoa</taxon>
        <taxon>Annelida</taxon>
        <taxon>Polychaeta</taxon>
        <taxon>Sedentaria</taxon>
        <taxon>Canalipalpata</taxon>
        <taxon>Sabellida</taxon>
        <taxon>Oweniida</taxon>
        <taxon>Oweniidae</taxon>
        <taxon>Owenia</taxon>
    </lineage>
</organism>
<feature type="domain" description="Ig-like" evidence="6">
    <location>
        <begin position="576"/>
        <end position="659"/>
    </location>
</feature>
<feature type="non-terminal residue" evidence="8">
    <location>
        <position position="1"/>
    </location>
</feature>
<dbReference type="InterPro" id="IPR007110">
    <property type="entry name" value="Ig-like_dom"/>
</dbReference>
<dbReference type="PANTHER" id="PTHR45656:SF4">
    <property type="entry name" value="PROTEIN CBR-CLEC-78"/>
    <property type="match status" value="1"/>
</dbReference>
<dbReference type="Gene3D" id="2.60.40.10">
    <property type="entry name" value="Immunoglobulins"/>
    <property type="match status" value="1"/>
</dbReference>
<dbReference type="SUPFAM" id="SSF57535">
    <property type="entry name" value="Complement control module/SCR domain"/>
    <property type="match status" value="6"/>
</dbReference>
<dbReference type="Pfam" id="PF00084">
    <property type="entry name" value="Sushi"/>
    <property type="match status" value="5"/>
</dbReference>
<dbReference type="SUPFAM" id="SSF48726">
    <property type="entry name" value="Immunoglobulin"/>
    <property type="match status" value="1"/>
</dbReference>
<dbReference type="SMART" id="SM00409">
    <property type="entry name" value="IG"/>
    <property type="match status" value="1"/>
</dbReference>
<feature type="domain" description="Sushi" evidence="7">
    <location>
        <begin position="348"/>
        <end position="409"/>
    </location>
</feature>
<feature type="domain" description="Sushi" evidence="7">
    <location>
        <begin position="206"/>
        <end position="268"/>
    </location>
</feature>
<feature type="disulfide bond" evidence="4">
    <location>
        <begin position="175"/>
        <end position="202"/>
    </location>
</feature>
<dbReference type="AlphaFoldDB" id="A0A8S4Q8Y5"/>
<protein>
    <submittedName>
        <fullName evidence="8">Uncharacterized protein</fullName>
    </submittedName>
</protein>
<dbReference type="Pfam" id="PF13927">
    <property type="entry name" value="Ig_3"/>
    <property type="match status" value="1"/>
</dbReference>
<dbReference type="InterPro" id="IPR013783">
    <property type="entry name" value="Ig-like_fold"/>
</dbReference>
<comment type="caution">
    <text evidence="4">Lacks conserved residue(s) required for the propagation of feature annotation.</text>
</comment>
<feature type="domain" description="Sushi" evidence="7">
    <location>
        <begin position="412"/>
        <end position="475"/>
    </location>
</feature>
<accession>A0A8S4Q8Y5</accession>
<evidence type="ECO:0000256" key="1">
    <source>
        <dbReference type="ARBA" id="ARBA00022729"/>
    </source>
</evidence>
<evidence type="ECO:0000256" key="2">
    <source>
        <dbReference type="ARBA" id="ARBA00022737"/>
    </source>
</evidence>
<feature type="disulfide bond" evidence="4">
    <location>
        <begin position="380"/>
        <end position="407"/>
    </location>
</feature>
<keyword evidence="2" id="KW-0677">Repeat</keyword>
<keyword evidence="4" id="KW-0768">Sushi</keyword>
<evidence type="ECO:0000259" key="7">
    <source>
        <dbReference type="PROSITE" id="PS50923"/>
    </source>
</evidence>
<dbReference type="Gene3D" id="2.10.70.10">
    <property type="entry name" value="Complement Module, domain 1"/>
    <property type="match status" value="6"/>
</dbReference>
<keyword evidence="1 5" id="KW-0732">Signal</keyword>
<dbReference type="CDD" id="cd00033">
    <property type="entry name" value="CCP"/>
    <property type="match status" value="5"/>
</dbReference>
<evidence type="ECO:0000256" key="4">
    <source>
        <dbReference type="PROSITE-ProRule" id="PRU00302"/>
    </source>
</evidence>
<dbReference type="EMBL" id="CAIIXF020000012">
    <property type="protein sequence ID" value="CAH1800911.1"/>
    <property type="molecule type" value="Genomic_DNA"/>
</dbReference>
<feature type="disulfide bond" evidence="4">
    <location>
        <begin position="274"/>
        <end position="317"/>
    </location>
</feature>
<dbReference type="InterPro" id="IPR051277">
    <property type="entry name" value="SEZ6_CSMD_C4BPB_Regulators"/>
</dbReference>
<feature type="domain" description="Sushi" evidence="7">
    <location>
        <begin position="84"/>
        <end position="141"/>
    </location>
</feature>
<name>A0A8S4Q8Y5_OWEFU</name>
<feature type="domain" description="Sushi" evidence="7">
    <location>
        <begin position="144"/>
        <end position="204"/>
    </location>
</feature>
<feature type="chain" id="PRO_5035849514" evidence="5">
    <location>
        <begin position="25"/>
        <end position="661"/>
    </location>
</feature>
<evidence type="ECO:0000259" key="6">
    <source>
        <dbReference type="PROSITE" id="PS50835"/>
    </source>
</evidence>
<feature type="disulfide bond" evidence="4">
    <location>
        <begin position="239"/>
        <end position="266"/>
    </location>
</feature>
<evidence type="ECO:0000313" key="9">
    <source>
        <dbReference type="Proteomes" id="UP000749559"/>
    </source>
</evidence>
<feature type="disulfide bond" evidence="4">
    <location>
        <begin position="146"/>
        <end position="189"/>
    </location>
</feature>
<dbReference type="InterPro" id="IPR003599">
    <property type="entry name" value="Ig_sub"/>
</dbReference>